<dbReference type="PATRIC" id="fig|543877.4.peg.1106"/>
<dbReference type="OrthoDB" id="7410293at2"/>
<dbReference type="KEGG" id="amx:AM2010_1090"/>
<dbReference type="EMBL" id="CP011805">
    <property type="protein sequence ID" value="AKM07165.1"/>
    <property type="molecule type" value="Genomic_DNA"/>
</dbReference>
<dbReference type="AlphaFoldDB" id="A0A0G3X6K0"/>
<protein>
    <submittedName>
        <fullName evidence="1">Uncharacterized protein</fullName>
    </submittedName>
</protein>
<dbReference type="RefSeq" id="WP_047806216.1">
    <property type="nucleotide sequence ID" value="NZ_CP011805.1"/>
</dbReference>
<evidence type="ECO:0000313" key="2">
    <source>
        <dbReference type="Proteomes" id="UP000037643"/>
    </source>
</evidence>
<sequence length="137" mass="15453">MAFDLARLTSTPDLRTVPPVQARLVCAMRYTHLARKVNDYSHRGLARHLGTLCAVQSFHVFMDEAGRAWPEKIVLNPPCQPAFSYDEMLLVDLATAAARGERAQFDDFVHDMIGEGGRNAMWLAARRMMRHLVTGVR</sequence>
<reference evidence="1 2" key="1">
    <citation type="submission" date="2015-06" db="EMBL/GenBank/DDBJ databases">
        <authorList>
            <person name="Kim K.M."/>
        </authorList>
    </citation>
    <scope>NUCLEOTIDE SEQUENCE [LARGE SCALE GENOMIC DNA]</scope>
    <source>
        <strain evidence="1 2">KCTC 22370</strain>
    </source>
</reference>
<accession>A0A0G3X6K0</accession>
<gene>
    <name evidence="1" type="ORF">AM2010_1090</name>
</gene>
<name>A0A0G3X6K0_9SPHN</name>
<dbReference type="STRING" id="543877.AM2010_1090"/>
<evidence type="ECO:0000313" key="1">
    <source>
        <dbReference type="EMBL" id="AKM07165.1"/>
    </source>
</evidence>
<dbReference type="Proteomes" id="UP000037643">
    <property type="component" value="Chromosome"/>
</dbReference>
<keyword evidence="2" id="KW-1185">Reference proteome</keyword>
<proteinExistence type="predicted"/>
<organism evidence="1 2">
    <name type="scientific">Pelagerythrobacter marensis</name>
    <dbReference type="NCBI Taxonomy" id="543877"/>
    <lineage>
        <taxon>Bacteria</taxon>
        <taxon>Pseudomonadati</taxon>
        <taxon>Pseudomonadota</taxon>
        <taxon>Alphaproteobacteria</taxon>
        <taxon>Sphingomonadales</taxon>
        <taxon>Erythrobacteraceae</taxon>
        <taxon>Pelagerythrobacter</taxon>
    </lineage>
</organism>